<sequence>MHPIHARSNASRTTTGKRVALVLLTTGVLGGCAITEPVVRPEFALPDHWSEAASGTAAKLPDTWWQDFGSPQLDALVAEALLAAPDLLIQAERVVQAELALRQAGASLLPSLSLAGGSGVQSAEGDESGSTSVNLNARYEVDLWGRLAASRDASRANLTATRFDRDAARLSMVANVATLWFQSLALAERVDIARNNLAIAERVLRVVQARYDNGAASALELSQQRSTVLNQRKAIEPLEVTLRQTRSALAILLGRNPQAGFIVGERLAGLQVPAVSAGLPSELLLRRPDIAASEAGLAAAAANVAATRAALLPSISLSAGAATSSAELLSLVGRNSVLSLSASLLQTIFDGGRLAADVDIQRSRQRELVETHRRTVLAALKEVEDALADSARDANQETAQREILAEAQRSLRLAELRYREGADSLLTVLDAQRTLFSAQDQMAQLRLARLTDAVNLYKALGGGWQAPSDG</sequence>
<dbReference type="RefSeq" id="WP_048710066.1">
    <property type="nucleotide sequence ID" value="NZ_CP014646.1"/>
</dbReference>
<evidence type="ECO:0000256" key="2">
    <source>
        <dbReference type="RuleBase" id="RU362097"/>
    </source>
</evidence>
<accession>A0A127KAW8</accession>
<keyword evidence="2" id="KW-0812">Transmembrane</keyword>
<dbReference type="Gene3D" id="1.20.1600.10">
    <property type="entry name" value="Outer membrane efflux proteins (OEP)"/>
    <property type="match status" value="1"/>
</dbReference>
<dbReference type="InterPro" id="IPR010131">
    <property type="entry name" value="MdtP/NodT-like"/>
</dbReference>
<proteinExistence type="inferred from homology"/>
<evidence type="ECO:0000256" key="1">
    <source>
        <dbReference type="ARBA" id="ARBA00007613"/>
    </source>
</evidence>
<dbReference type="Pfam" id="PF02321">
    <property type="entry name" value="OEP"/>
    <property type="match status" value="2"/>
</dbReference>
<comment type="subcellular location">
    <subcellularLocation>
        <location evidence="2">Cell membrane</location>
        <topology evidence="2">Lipid-anchor</topology>
    </subcellularLocation>
</comment>
<keyword evidence="2" id="KW-0472">Membrane</keyword>
<dbReference type="SUPFAM" id="SSF56954">
    <property type="entry name" value="Outer membrane efflux proteins (OEP)"/>
    <property type="match status" value="1"/>
</dbReference>
<dbReference type="PANTHER" id="PTHR30203:SF33">
    <property type="entry name" value="BLR4455 PROTEIN"/>
    <property type="match status" value="1"/>
</dbReference>
<dbReference type="NCBIfam" id="TIGR01845">
    <property type="entry name" value="outer_NodT"/>
    <property type="match status" value="1"/>
</dbReference>
<dbReference type="Proteomes" id="UP000036902">
    <property type="component" value="Chromosome"/>
</dbReference>
<dbReference type="InterPro" id="IPR003423">
    <property type="entry name" value="OMP_efflux"/>
</dbReference>
<dbReference type="Gene3D" id="2.20.200.10">
    <property type="entry name" value="Outer membrane efflux proteins (OEP)"/>
    <property type="match status" value="1"/>
</dbReference>
<dbReference type="GO" id="GO:0005886">
    <property type="term" value="C:plasma membrane"/>
    <property type="evidence" value="ECO:0007669"/>
    <property type="project" value="UniProtKB-SubCell"/>
</dbReference>
<evidence type="ECO:0000313" key="3">
    <source>
        <dbReference type="EMBL" id="AMO39108.1"/>
    </source>
</evidence>
<dbReference type="STRING" id="1134435.AC731_012090"/>
<organism evidence="3 4">
    <name type="scientific">Thauera humireducens</name>
    <dbReference type="NCBI Taxonomy" id="1134435"/>
    <lineage>
        <taxon>Bacteria</taxon>
        <taxon>Pseudomonadati</taxon>
        <taxon>Pseudomonadota</taxon>
        <taxon>Betaproteobacteria</taxon>
        <taxon>Rhodocyclales</taxon>
        <taxon>Zoogloeaceae</taxon>
        <taxon>Thauera</taxon>
    </lineage>
</organism>
<dbReference type="AlphaFoldDB" id="A0A127KAW8"/>
<dbReference type="PROSITE" id="PS51257">
    <property type="entry name" value="PROKAR_LIPOPROTEIN"/>
    <property type="match status" value="1"/>
</dbReference>
<comment type="similarity">
    <text evidence="1 2">Belongs to the outer membrane factor (OMF) (TC 1.B.17) family.</text>
</comment>
<name>A0A127KAW8_9RHOO</name>
<reference evidence="4" key="1">
    <citation type="submission" date="2016-03" db="EMBL/GenBank/DDBJ databases">
        <authorList>
            <person name="Ma C."/>
            <person name="Zhou S."/>
            <person name="Yang G."/>
        </authorList>
    </citation>
    <scope>NUCLEOTIDE SEQUENCE [LARGE SCALE GENOMIC DNA]</scope>
    <source>
        <strain evidence="4">SgZ-1</strain>
    </source>
</reference>
<keyword evidence="4" id="KW-1185">Reference proteome</keyword>
<dbReference type="EMBL" id="CP014646">
    <property type="protein sequence ID" value="AMO39108.1"/>
    <property type="molecule type" value="Genomic_DNA"/>
</dbReference>
<evidence type="ECO:0008006" key="5">
    <source>
        <dbReference type="Google" id="ProtNLM"/>
    </source>
</evidence>
<keyword evidence="2" id="KW-1134">Transmembrane beta strand</keyword>
<dbReference type="KEGG" id="thu:AC731_012090"/>
<evidence type="ECO:0000313" key="4">
    <source>
        <dbReference type="Proteomes" id="UP000036902"/>
    </source>
</evidence>
<keyword evidence="2" id="KW-0449">Lipoprotein</keyword>
<dbReference type="PANTHER" id="PTHR30203">
    <property type="entry name" value="OUTER MEMBRANE CATION EFFLUX PROTEIN"/>
    <property type="match status" value="1"/>
</dbReference>
<protein>
    <recommendedName>
        <fullName evidence="5">Transporter</fullName>
    </recommendedName>
</protein>
<gene>
    <name evidence="3" type="ORF">AC731_012090</name>
</gene>
<dbReference type="GO" id="GO:0015562">
    <property type="term" value="F:efflux transmembrane transporter activity"/>
    <property type="evidence" value="ECO:0007669"/>
    <property type="project" value="InterPro"/>
</dbReference>
<keyword evidence="2" id="KW-0564">Palmitate</keyword>